<proteinExistence type="predicted"/>
<dbReference type="EMBL" id="JAULSN010000003">
    <property type="protein sequence ID" value="KAK3376805.1"/>
    <property type="molecule type" value="Genomic_DNA"/>
</dbReference>
<dbReference type="PANTHER" id="PTHR10039">
    <property type="entry name" value="AMELOGENIN"/>
    <property type="match status" value="1"/>
</dbReference>
<dbReference type="SUPFAM" id="SSF48403">
    <property type="entry name" value="Ankyrin repeat"/>
    <property type="match status" value="1"/>
</dbReference>
<accession>A0AAE0KJ41</accession>
<dbReference type="SUPFAM" id="SSF52540">
    <property type="entry name" value="P-loop containing nucleoside triphosphate hydrolases"/>
    <property type="match status" value="1"/>
</dbReference>
<reference evidence="3" key="2">
    <citation type="submission" date="2023-06" db="EMBL/GenBank/DDBJ databases">
        <authorList>
            <consortium name="Lawrence Berkeley National Laboratory"/>
            <person name="Haridas S."/>
            <person name="Hensen N."/>
            <person name="Bonometti L."/>
            <person name="Westerberg I."/>
            <person name="Brannstrom I.O."/>
            <person name="Guillou S."/>
            <person name="Cros-Aarteil S."/>
            <person name="Calhoun S."/>
            <person name="Kuo A."/>
            <person name="Mondo S."/>
            <person name="Pangilinan J."/>
            <person name="Riley R."/>
            <person name="Labutti K."/>
            <person name="Andreopoulos B."/>
            <person name="Lipzen A."/>
            <person name="Chen C."/>
            <person name="Yanf M."/>
            <person name="Daum C."/>
            <person name="Ng V."/>
            <person name="Clum A."/>
            <person name="Steindorff A."/>
            <person name="Ohm R."/>
            <person name="Martin F."/>
            <person name="Silar P."/>
            <person name="Natvig D."/>
            <person name="Lalanne C."/>
            <person name="Gautier V."/>
            <person name="Ament-Velasquez S.L."/>
            <person name="Kruys A."/>
            <person name="Hutchinson M.I."/>
            <person name="Powell A.J."/>
            <person name="Barry K."/>
            <person name="Miller A.N."/>
            <person name="Grigoriev I.V."/>
            <person name="Debuchy R."/>
            <person name="Gladieux P."/>
            <person name="Thoren M.H."/>
            <person name="Johannesson H."/>
        </authorList>
    </citation>
    <scope>NUCLEOTIDE SEQUENCE</scope>
    <source>
        <strain evidence="3">CBS 958.72</strain>
    </source>
</reference>
<dbReference type="PANTHER" id="PTHR10039:SF10">
    <property type="entry name" value="NACHT DOMAIN-CONTAINING PROTEIN"/>
    <property type="match status" value="1"/>
</dbReference>
<keyword evidence="1" id="KW-0677">Repeat</keyword>
<dbReference type="InterPro" id="IPR036770">
    <property type="entry name" value="Ankyrin_rpt-contain_sf"/>
</dbReference>
<name>A0AAE0KJ41_9PEZI</name>
<protein>
    <recommendedName>
        <fullName evidence="2">Nephrocystin 3-like N-terminal domain-containing protein</fullName>
    </recommendedName>
</protein>
<evidence type="ECO:0000313" key="4">
    <source>
        <dbReference type="Proteomes" id="UP001287356"/>
    </source>
</evidence>
<evidence type="ECO:0000259" key="2">
    <source>
        <dbReference type="Pfam" id="PF24883"/>
    </source>
</evidence>
<sequence length="591" mass="67274">MSRQNQRHVDLQQMRADIACEFLLADTKFIQWYNSTDPQQLVIVGETGSGKSVAMSFLIDELRKRNKRRLPQPKVCYHYCQSDVGSQPIHVFCVLILSLLEQLPGLKRTFFEWYKRAMASGIEPATNFKKLEGWLRSTLETLGRPLIFAIDGLDECDRQSRGRLLTSLKAVSDKTSSLKILLSTRLEERILEQLNGMGKIQMECSAARDRLVVEKTVETRLSYLPGQVKALVMEALSRSARGSGIWTRMTVELIETRAIRALGPMRAFLDEMPQPRQLWELYASLYSRYTADDHVPTEVSLYCSWEAWEKDMVHYDPTERGFGELFVYASCYWTEHFGAVSAASLLPSVADIEVLCRAGSTRLHNWIAQNCRSDCATRPRFAFDSSLYDPLSITSLYGSEAMLQRVLDESDLDGPGDAFLPSPVMKAADQILQWSNNLERLRILWESKAGQQIHNCEFFWLVLGQWSKFPSEKHRVGWDGVFGLLDHVYDTMTEERWGSALLSKAVRVGCLPMVRGLFDAARHRIRLRTELLDISQSENSLIGAAVCGNHVDVMGYLLVQQGIEAHVQYHNVRGENVLHLASRYCNPAVFR</sequence>
<evidence type="ECO:0000313" key="3">
    <source>
        <dbReference type="EMBL" id="KAK3376805.1"/>
    </source>
</evidence>
<dbReference type="Proteomes" id="UP001287356">
    <property type="component" value="Unassembled WGS sequence"/>
</dbReference>
<keyword evidence="4" id="KW-1185">Reference proteome</keyword>
<evidence type="ECO:0000256" key="1">
    <source>
        <dbReference type="ARBA" id="ARBA00022737"/>
    </source>
</evidence>
<feature type="domain" description="Nephrocystin 3-like N-terminal" evidence="2">
    <location>
        <begin position="20"/>
        <end position="185"/>
    </location>
</feature>
<gene>
    <name evidence="3" type="ORF">B0T24DRAFT_700717</name>
</gene>
<dbReference type="AlphaFoldDB" id="A0AAE0KJ41"/>
<dbReference type="Gene3D" id="3.40.50.300">
    <property type="entry name" value="P-loop containing nucleotide triphosphate hydrolases"/>
    <property type="match status" value="1"/>
</dbReference>
<organism evidence="3 4">
    <name type="scientific">Lasiosphaeria ovina</name>
    <dbReference type="NCBI Taxonomy" id="92902"/>
    <lineage>
        <taxon>Eukaryota</taxon>
        <taxon>Fungi</taxon>
        <taxon>Dikarya</taxon>
        <taxon>Ascomycota</taxon>
        <taxon>Pezizomycotina</taxon>
        <taxon>Sordariomycetes</taxon>
        <taxon>Sordariomycetidae</taxon>
        <taxon>Sordariales</taxon>
        <taxon>Lasiosphaeriaceae</taxon>
        <taxon>Lasiosphaeria</taxon>
    </lineage>
</organism>
<reference evidence="3" key="1">
    <citation type="journal article" date="2023" name="Mol. Phylogenet. Evol.">
        <title>Genome-scale phylogeny and comparative genomics of the fungal order Sordariales.</title>
        <authorList>
            <person name="Hensen N."/>
            <person name="Bonometti L."/>
            <person name="Westerberg I."/>
            <person name="Brannstrom I.O."/>
            <person name="Guillou S."/>
            <person name="Cros-Aarteil S."/>
            <person name="Calhoun S."/>
            <person name="Haridas S."/>
            <person name="Kuo A."/>
            <person name="Mondo S."/>
            <person name="Pangilinan J."/>
            <person name="Riley R."/>
            <person name="LaButti K."/>
            <person name="Andreopoulos B."/>
            <person name="Lipzen A."/>
            <person name="Chen C."/>
            <person name="Yan M."/>
            <person name="Daum C."/>
            <person name="Ng V."/>
            <person name="Clum A."/>
            <person name="Steindorff A."/>
            <person name="Ohm R.A."/>
            <person name="Martin F."/>
            <person name="Silar P."/>
            <person name="Natvig D.O."/>
            <person name="Lalanne C."/>
            <person name="Gautier V."/>
            <person name="Ament-Velasquez S.L."/>
            <person name="Kruys A."/>
            <person name="Hutchinson M.I."/>
            <person name="Powell A.J."/>
            <person name="Barry K."/>
            <person name="Miller A.N."/>
            <person name="Grigoriev I.V."/>
            <person name="Debuchy R."/>
            <person name="Gladieux P."/>
            <person name="Hiltunen Thoren M."/>
            <person name="Johannesson H."/>
        </authorList>
    </citation>
    <scope>NUCLEOTIDE SEQUENCE</scope>
    <source>
        <strain evidence="3">CBS 958.72</strain>
    </source>
</reference>
<dbReference type="Pfam" id="PF24883">
    <property type="entry name" value="NPHP3_N"/>
    <property type="match status" value="1"/>
</dbReference>
<comment type="caution">
    <text evidence="3">The sequence shown here is derived from an EMBL/GenBank/DDBJ whole genome shotgun (WGS) entry which is preliminary data.</text>
</comment>
<dbReference type="InterPro" id="IPR056884">
    <property type="entry name" value="NPHP3-like_N"/>
</dbReference>
<dbReference type="InterPro" id="IPR027417">
    <property type="entry name" value="P-loop_NTPase"/>
</dbReference>
<dbReference type="Gene3D" id="1.25.40.20">
    <property type="entry name" value="Ankyrin repeat-containing domain"/>
    <property type="match status" value="1"/>
</dbReference>